<accession>A0A2S7Y5I8</accession>
<name>A0A2S7Y5I8_BEABA</name>
<dbReference type="AlphaFoldDB" id="A0A2S7Y5I8"/>
<comment type="caution">
    <text evidence="2">The sequence shown here is derived from an EMBL/GenBank/DDBJ whole genome shotgun (WGS) entry which is preliminary data.</text>
</comment>
<dbReference type="GO" id="GO:0008972">
    <property type="term" value="F:phosphomethylpyrimidine kinase activity"/>
    <property type="evidence" value="ECO:0007669"/>
    <property type="project" value="TreeGrafter"/>
</dbReference>
<dbReference type="EMBL" id="JRHA01000002">
    <property type="protein sequence ID" value="PQK11347.1"/>
    <property type="molecule type" value="Genomic_DNA"/>
</dbReference>
<dbReference type="Gene3D" id="3.40.1190.20">
    <property type="match status" value="1"/>
</dbReference>
<feature type="domain" description="Pyridoxamine kinase/Phosphomethylpyrimidine kinase" evidence="1">
    <location>
        <begin position="23"/>
        <end position="256"/>
    </location>
</feature>
<dbReference type="OrthoDB" id="4896037at2759"/>
<organism evidence="2 3">
    <name type="scientific">Beauveria bassiana</name>
    <name type="common">White muscardine disease fungus</name>
    <name type="synonym">Tritirachium shiotae</name>
    <dbReference type="NCBI Taxonomy" id="176275"/>
    <lineage>
        <taxon>Eukaryota</taxon>
        <taxon>Fungi</taxon>
        <taxon>Dikarya</taxon>
        <taxon>Ascomycota</taxon>
        <taxon>Pezizomycotina</taxon>
        <taxon>Sordariomycetes</taxon>
        <taxon>Hypocreomycetidae</taxon>
        <taxon>Hypocreales</taxon>
        <taxon>Cordycipitaceae</taxon>
        <taxon>Beauveria</taxon>
    </lineage>
</organism>
<dbReference type="GO" id="GO:0005829">
    <property type="term" value="C:cytosol"/>
    <property type="evidence" value="ECO:0007669"/>
    <property type="project" value="TreeGrafter"/>
</dbReference>
<dbReference type="PROSITE" id="PS51257">
    <property type="entry name" value="PROKAR_LIPOPROTEIN"/>
    <property type="match status" value="1"/>
</dbReference>
<dbReference type="SUPFAM" id="SSF53613">
    <property type="entry name" value="Ribokinase-like"/>
    <property type="match status" value="1"/>
</dbReference>
<sequence>MSSEKTMLGSVLAVGCTEESQTSGLQADKRATASLNVTAVLLSTGLATPKNAAGEQVVVPTTLESLQSQLSTVIETKEYSVAKFGALFSSESVKLVSDLVQQDKPQLVLDMEPFFKTGPPPQEEVLGALKDDILPSTTVLCATVREAKALLDNAGIHIDYPQSMQDVQTMGQAVQKLGPEYVVMKREILGENDGMTTLHYVLCGGAEPQMVTCRFKNPKEFFGVSYFIPTLIAAKLAGGSDAAAAVAEAFQLAGELLEAGSYFG</sequence>
<dbReference type="Pfam" id="PF08543">
    <property type="entry name" value="Phos_pyr_kin"/>
    <property type="match status" value="1"/>
</dbReference>
<dbReference type="InterPro" id="IPR013749">
    <property type="entry name" value="PM/HMP-P_kinase-1"/>
</dbReference>
<proteinExistence type="predicted"/>
<dbReference type="PANTHER" id="PTHR20858:SF17">
    <property type="entry name" value="HYDROXYMETHYLPYRIMIDINE_PHOSPHOMETHYLPYRIMIDINE KINASE THI20-RELATED"/>
    <property type="match status" value="1"/>
</dbReference>
<protein>
    <recommendedName>
        <fullName evidence="1">Pyridoxamine kinase/Phosphomethylpyrimidine kinase domain-containing protein</fullName>
    </recommendedName>
</protein>
<evidence type="ECO:0000313" key="3">
    <source>
        <dbReference type="Proteomes" id="UP000237441"/>
    </source>
</evidence>
<dbReference type="InterPro" id="IPR029056">
    <property type="entry name" value="Ribokinase-like"/>
</dbReference>
<dbReference type="Proteomes" id="UP000237441">
    <property type="component" value="Unassembled WGS sequence"/>
</dbReference>
<evidence type="ECO:0000313" key="2">
    <source>
        <dbReference type="EMBL" id="PQK11347.1"/>
    </source>
</evidence>
<dbReference type="GO" id="GO:0008902">
    <property type="term" value="F:hydroxymethylpyrimidine kinase activity"/>
    <property type="evidence" value="ECO:0007669"/>
    <property type="project" value="TreeGrafter"/>
</dbReference>
<evidence type="ECO:0000259" key="1">
    <source>
        <dbReference type="Pfam" id="PF08543"/>
    </source>
</evidence>
<reference evidence="2 3" key="1">
    <citation type="submission" date="2016-07" db="EMBL/GenBank/DDBJ databases">
        <title>Comparative genomics of the entomopathogenic fungus Beauveria bassiana.</title>
        <authorList>
            <person name="Valero Jimenez C.A."/>
            <person name="Zwaan B.J."/>
            <person name="Van Kan J.A."/>
            <person name="Takken W."/>
            <person name="Debets A.J."/>
            <person name="Schoustra S.E."/>
            <person name="Koenraadt C.J."/>
        </authorList>
    </citation>
    <scope>NUCLEOTIDE SEQUENCE [LARGE SCALE GENOMIC DNA]</scope>
    <source>
        <strain evidence="2 3">ARSEF 8028</strain>
    </source>
</reference>
<dbReference type="GO" id="GO:0009228">
    <property type="term" value="P:thiamine biosynthetic process"/>
    <property type="evidence" value="ECO:0007669"/>
    <property type="project" value="TreeGrafter"/>
</dbReference>
<gene>
    <name evidence="2" type="ORF">BB8028_0002g16660</name>
</gene>
<dbReference type="PANTHER" id="PTHR20858">
    <property type="entry name" value="PHOSPHOMETHYLPYRIMIDINE KINASE"/>
    <property type="match status" value="1"/>
</dbReference>